<dbReference type="PANTHER" id="PTHR47338:SF5">
    <property type="entry name" value="ZN(II)2CYS6 TRANSCRIPTION FACTOR (EUROFUNG)"/>
    <property type="match status" value="1"/>
</dbReference>
<feature type="region of interest" description="Disordered" evidence="6">
    <location>
        <begin position="346"/>
        <end position="391"/>
    </location>
</feature>
<dbReference type="eggNOG" id="ENOG502QS5N">
    <property type="taxonomic scope" value="Eukaryota"/>
</dbReference>
<dbReference type="OrthoDB" id="5370478at2759"/>
<evidence type="ECO:0000256" key="5">
    <source>
        <dbReference type="ARBA" id="ARBA00023242"/>
    </source>
</evidence>
<comment type="subcellular location">
    <subcellularLocation>
        <location evidence="1">Nucleus</location>
    </subcellularLocation>
</comment>
<dbReference type="Proteomes" id="UP000006753">
    <property type="component" value="Unassembled WGS sequence"/>
</dbReference>
<feature type="region of interest" description="Disordered" evidence="6">
    <location>
        <begin position="562"/>
        <end position="581"/>
    </location>
</feature>
<evidence type="ECO:0000259" key="7">
    <source>
        <dbReference type="PROSITE" id="PS50048"/>
    </source>
</evidence>
<dbReference type="AlphaFoldDB" id="K1Y4I3"/>
<dbReference type="PROSITE" id="PS50048">
    <property type="entry name" value="ZN2_CY6_FUNGAL_2"/>
    <property type="match status" value="1"/>
</dbReference>
<keyword evidence="5" id="KW-0539">Nucleus</keyword>
<name>K1Y4I3_MARBU</name>
<evidence type="ECO:0000256" key="2">
    <source>
        <dbReference type="ARBA" id="ARBA00022723"/>
    </source>
</evidence>
<dbReference type="CDD" id="cd12148">
    <property type="entry name" value="fungal_TF_MHR"/>
    <property type="match status" value="1"/>
</dbReference>
<protein>
    <recommendedName>
        <fullName evidence="7">Zn(2)-C6 fungal-type domain-containing protein</fullName>
    </recommendedName>
</protein>
<dbReference type="InterPro" id="IPR036864">
    <property type="entry name" value="Zn2-C6_fun-type_DNA-bd_sf"/>
</dbReference>
<feature type="region of interest" description="Disordered" evidence="6">
    <location>
        <begin position="929"/>
        <end position="1057"/>
    </location>
</feature>
<dbReference type="SUPFAM" id="SSF57701">
    <property type="entry name" value="Zn2/Cys6 DNA-binding domain"/>
    <property type="match status" value="1"/>
</dbReference>
<dbReference type="OMA" id="AAFVCLY"/>
<evidence type="ECO:0000313" key="9">
    <source>
        <dbReference type="Proteomes" id="UP000006753"/>
    </source>
</evidence>
<feature type="compositionally biased region" description="Low complexity" evidence="6">
    <location>
        <begin position="1014"/>
        <end position="1033"/>
    </location>
</feature>
<accession>K1Y4I3</accession>
<feature type="region of interest" description="Disordered" evidence="6">
    <location>
        <begin position="133"/>
        <end position="306"/>
    </location>
</feature>
<dbReference type="GO" id="GO:0008270">
    <property type="term" value="F:zinc ion binding"/>
    <property type="evidence" value="ECO:0007669"/>
    <property type="project" value="InterPro"/>
</dbReference>
<feature type="compositionally biased region" description="Polar residues" evidence="6">
    <location>
        <begin position="1034"/>
        <end position="1057"/>
    </location>
</feature>
<feature type="compositionally biased region" description="Basic and acidic residues" evidence="6">
    <location>
        <begin position="366"/>
        <end position="391"/>
    </location>
</feature>
<sequence>MPAWNAGWISRPEPALITYRNPAPAPAPKYIDGELYLYLHHITSNRLKSSLGSELPVLCSALLCSALLCSALLSALLSDPLLSSYFVLFCIHFLSVAILSRVHRYPCPITEPAQQHHHPEPHALSLVPSVAAPPPLFPPRPPPPPQPLSPPPPPPPPPPLPLPALPPSSPNRAIKQASKQASKQAIPHLPTTTTTTTTTTRTSPIPGLKRPPTATIPSPHSLAAILSPPSAPPEDSIPAVSRALSPKRSHAEAFANNSDHQPYLHLESPPQQRLSIASTREPSPGIHGADDGGGGPMRGGLDDKKAQKMVRSSIACTRCRRSKVKCVNNGIQSICKACAQSNRECTYPVAGSTPAPRRTELPSGIKQEEGMGEGKKRVRKAEDSGRRNSHRPLEDVLESPILTRKVWDELYELFKLHFSTEMPFLHPPTFRNRMRQAAYPRDPSTSAADIEESRVLLLGVLTLTARFHPGLVAHHSPNKDDPLAASEYYAGPLAAAFGPTIRNLTAPSLGNIQALLMLGLYEWGQTRGLSAWLYLGLAIRLAFPMGLAYEDDPDSHTFALATSPDARGGQPSKQIQSPREDAIEKEVRRRTVWSCFIMDRMLAAGKYRPTMMSVDKLRVQLPCSDDQFLFVRDVQTGFLNSEWMDTPSTTYPEPTSAHDDGVLSRYIRLVDIFGRLSEWSYAGGRRTERLPPWDERTQFCQLRQQLKRFHDALPSNLTYTEANLSAHIEKRNATTYASLHILYSLCLIMLHREFIPFIPIRCEKPVGPLDEPTFPEDSFPPPPGFWEESAEGIMKASRDIIDIVGTCQEDSALPESPLIGFSIYQAAFVCLYAANFPQMDLERHLVNDPARSLHAVDNDTGFPGMTKKMLNEMAPRLKMVKTYLKTIVRMRNYFRGVWSEYYGRYKRKPQFEGGGLEQYKKYERDLKEFGELKDPDQNLGSDGSDTVDQTRSRASTNDIPGSSVNGEPMQGVEAPLQPRANGASSWAPINAASPPVEVDDRARYAHGPYPYGMPPYQNSPNQSSSAPSIISPSNGESTPGGINSPYANNHQYQNASQPQHIAVYPSVAQHTMAPPVHPNPMQFATEEMYEKWIGEQEAIRMNTGFDNFAQEDPSGSWVLTDPRAHPNYLQAAWHGLQAAGTWP</sequence>
<keyword evidence="2" id="KW-0479">Metal-binding</keyword>
<proteinExistence type="predicted"/>
<keyword evidence="4" id="KW-0804">Transcription</keyword>
<evidence type="ECO:0000256" key="6">
    <source>
        <dbReference type="SAM" id="MobiDB-lite"/>
    </source>
</evidence>
<feature type="compositionally biased region" description="Pro residues" evidence="6">
    <location>
        <begin position="133"/>
        <end position="169"/>
    </location>
</feature>
<evidence type="ECO:0000313" key="8">
    <source>
        <dbReference type="EMBL" id="EKD20074.1"/>
    </source>
</evidence>
<dbReference type="InterPro" id="IPR007219">
    <property type="entry name" value="XnlR_reg_dom"/>
</dbReference>
<dbReference type="KEGG" id="mbe:MBM_02026"/>
<dbReference type="Pfam" id="PF04082">
    <property type="entry name" value="Fungal_trans"/>
    <property type="match status" value="1"/>
</dbReference>
<gene>
    <name evidence="8" type="ORF">MBM_02026</name>
</gene>
<keyword evidence="3" id="KW-0805">Transcription regulation</keyword>
<dbReference type="HOGENOM" id="CLU_005024_0_0_1"/>
<dbReference type="InterPro" id="IPR001138">
    <property type="entry name" value="Zn2Cys6_DnaBD"/>
</dbReference>
<evidence type="ECO:0000256" key="1">
    <source>
        <dbReference type="ARBA" id="ARBA00004123"/>
    </source>
</evidence>
<dbReference type="Gene3D" id="4.10.240.10">
    <property type="entry name" value="Zn(2)-C6 fungal-type DNA-binding domain"/>
    <property type="match status" value="1"/>
</dbReference>
<dbReference type="InterPro" id="IPR050815">
    <property type="entry name" value="TF_fung"/>
</dbReference>
<feature type="compositionally biased region" description="Polar residues" evidence="6">
    <location>
        <begin position="938"/>
        <end position="965"/>
    </location>
</feature>
<feature type="domain" description="Zn(2)-C6 fungal-type" evidence="7">
    <location>
        <begin position="315"/>
        <end position="347"/>
    </location>
</feature>
<feature type="compositionally biased region" description="Low complexity" evidence="6">
    <location>
        <begin position="217"/>
        <end position="228"/>
    </location>
</feature>
<dbReference type="GO" id="GO:0000981">
    <property type="term" value="F:DNA-binding transcription factor activity, RNA polymerase II-specific"/>
    <property type="evidence" value="ECO:0007669"/>
    <property type="project" value="InterPro"/>
</dbReference>
<dbReference type="GO" id="GO:0005634">
    <property type="term" value="C:nucleus"/>
    <property type="evidence" value="ECO:0007669"/>
    <property type="project" value="UniProtKB-SubCell"/>
</dbReference>
<dbReference type="CDD" id="cd00067">
    <property type="entry name" value="GAL4"/>
    <property type="match status" value="1"/>
</dbReference>
<reference evidence="8 9" key="1">
    <citation type="journal article" date="2012" name="BMC Genomics">
        <title>Sequencing the genome of Marssonina brunnea reveals fungus-poplar co-evolution.</title>
        <authorList>
            <person name="Zhu S."/>
            <person name="Cao Y.-Z."/>
            <person name="Jiang C."/>
            <person name="Tan B.-Y."/>
            <person name="Wang Z."/>
            <person name="Feng S."/>
            <person name="Zhang L."/>
            <person name="Su X.-H."/>
            <person name="Brejova B."/>
            <person name="Vinar T."/>
            <person name="Xu M."/>
            <person name="Wang M.-X."/>
            <person name="Zhang S.-G."/>
            <person name="Huang M.-R."/>
            <person name="Wu R."/>
            <person name="Zhou Y."/>
        </authorList>
    </citation>
    <scope>NUCLEOTIDE SEQUENCE [LARGE SCALE GENOMIC DNA]</scope>
    <source>
        <strain evidence="8 9">MB_m1</strain>
    </source>
</reference>
<dbReference type="InParanoid" id="K1Y4I3"/>
<dbReference type="PROSITE" id="PS00463">
    <property type="entry name" value="ZN2_CY6_FUNGAL_1"/>
    <property type="match status" value="1"/>
</dbReference>
<dbReference type="Pfam" id="PF00172">
    <property type="entry name" value="Zn_clus"/>
    <property type="match status" value="1"/>
</dbReference>
<dbReference type="EMBL" id="JH921430">
    <property type="protein sequence ID" value="EKD20074.1"/>
    <property type="molecule type" value="Genomic_DNA"/>
</dbReference>
<dbReference type="SMART" id="SM00066">
    <property type="entry name" value="GAL4"/>
    <property type="match status" value="1"/>
</dbReference>
<evidence type="ECO:0000256" key="3">
    <source>
        <dbReference type="ARBA" id="ARBA00023015"/>
    </source>
</evidence>
<dbReference type="STRING" id="1072389.K1Y4I3"/>
<dbReference type="PANTHER" id="PTHR47338">
    <property type="entry name" value="ZN(II)2CYS6 TRANSCRIPTION FACTOR (EUROFUNG)-RELATED"/>
    <property type="match status" value="1"/>
</dbReference>
<dbReference type="GO" id="GO:0003677">
    <property type="term" value="F:DNA binding"/>
    <property type="evidence" value="ECO:0007669"/>
    <property type="project" value="InterPro"/>
</dbReference>
<evidence type="ECO:0000256" key="4">
    <source>
        <dbReference type="ARBA" id="ARBA00023163"/>
    </source>
</evidence>
<dbReference type="GO" id="GO:0006351">
    <property type="term" value="P:DNA-templated transcription"/>
    <property type="evidence" value="ECO:0007669"/>
    <property type="project" value="InterPro"/>
</dbReference>
<dbReference type="SMART" id="SM00906">
    <property type="entry name" value="Fungal_trans"/>
    <property type="match status" value="1"/>
</dbReference>
<feature type="compositionally biased region" description="Polar residues" evidence="6">
    <location>
        <begin position="269"/>
        <end position="281"/>
    </location>
</feature>
<keyword evidence="9" id="KW-1185">Reference proteome</keyword>
<feature type="compositionally biased region" description="Low complexity" evidence="6">
    <location>
        <begin position="191"/>
        <end position="202"/>
    </location>
</feature>
<organism evidence="8 9">
    <name type="scientific">Marssonina brunnea f. sp. multigermtubi (strain MB_m1)</name>
    <name type="common">Marssonina leaf spot fungus</name>
    <dbReference type="NCBI Taxonomy" id="1072389"/>
    <lineage>
        <taxon>Eukaryota</taxon>
        <taxon>Fungi</taxon>
        <taxon>Dikarya</taxon>
        <taxon>Ascomycota</taxon>
        <taxon>Pezizomycotina</taxon>
        <taxon>Leotiomycetes</taxon>
        <taxon>Helotiales</taxon>
        <taxon>Drepanopezizaceae</taxon>
        <taxon>Drepanopeziza</taxon>
    </lineage>
</organism>